<name>A0A4Y8TBQ0_BACTU</name>
<dbReference type="Proteomes" id="UP000297630">
    <property type="component" value="Unassembled WGS sequence"/>
</dbReference>
<proteinExistence type="predicted"/>
<reference evidence="1 2" key="1">
    <citation type="submission" date="2019-01" db="EMBL/GenBank/DDBJ databases">
        <title>Draft genome sequence of Bacillus sp. DPC6431.</title>
        <authorList>
            <person name="Arbulu S."/>
            <person name="Murphy K."/>
            <person name="O'Sullivan O."/>
            <person name="Rea M.C."/>
            <person name="Hill C."/>
            <person name="Ross R.P."/>
        </authorList>
    </citation>
    <scope>NUCLEOTIDE SEQUENCE [LARGE SCALE GENOMIC DNA]</scope>
    <source>
        <strain evidence="1 2">DPC6431</strain>
    </source>
</reference>
<evidence type="ECO:0000313" key="2">
    <source>
        <dbReference type="Proteomes" id="UP000297630"/>
    </source>
</evidence>
<dbReference type="AlphaFoldDB" id="A0A4Y8TBQ0"/>
<evidence type="ECO:0000313" key="1">
    <source>
        <dbReference type="EMBL" id="TFF47916.1"/>
    </source>
</evidence>
<dbReference type="EMBL" id="SCLP01000002">
    <property type="protein sequence ID" value="TFF47916.1"/>
    <property type="molecule type" value="Genomic_DNA"/>
</dbReference>
<evidence type="ECO:0008006" key="3">
    <source>
        <dbReference type="Google" id="ProtNLM"/>
    </source>
</evidence>
<gene>
    <name evidence="1" type="ORF">EQ803_06490</name>
</gene>
<accession>A0A4Y8TBQ0</accession>
<dbReference type="RefSeq" id="WP_046946935.1">
    <property type="nucleotide sequence ID" value="NZ_SCLP01000002.1"/>
</dbReference>
<organism evidence="1 2">
    <name type="scientific">Bacillus thuringiensis</name>
    <dbReference type="NCBI Taxonomy" id="1428"/>
    <lineage>
        <taxon>Bacteria</taxon>
        <taxon>Bacillati</taxon>
        <taxon>Bacillota</taxon>
        <taxon>Bacilli</taxon>
        <taxon>Bacillales</taxon>
        <taxon>Bacillaceae</taxon>
        <taxon>Bacillus</taxon>
        <taxon>Bacillus cereus group</taxon>
    </lineage>
</organism>
<protein>
    <recommendedName>
        <fullName evidence="3">Phage protein</fullName>
    </recommendedName>
</protein>
<comment type="caution">
    <text evidence="1">The sequence shown here is derived from an EMBL/GenBank/DDBJ whole genome shotgun (WGS) entry which is preliminary data.</text>
</comment>
<sequence>MARLSDLVNVEININKIKIQGVEIPVIFSFESFPYVEESYGKPYHEFEKEMNDMVKQGSFSLGEKEAKLMRSLIYAMVRSGGTECTPTEIKHAIPLYDVPGIFQVVWDIFNNQNFQTEDMEKLKKDEKK</sequence>